<reference evidence="3 4" key="1">
    <citation type="submission" date="2020-07" db="EMBL/GenBank/DDBJ databases">
        <title>Genomic Encyclopedia of Type Strains, Phase IV (KMG-V): Genome sequencing to study the core and pangenomes of soil and plant-associated prokaryotes.</title>
        <authorList>
            <person name="Whitman W."/>
        </authorList>
    </citation>
    <scope>NUCLEOTIDE SEQUENCE [LARGE SCALE GENOMIC DNA]</scope>
    <source>
        <strain evidence="3 4">M8UP22</strain>
    </source>
</reference>
<evidence type="ECO:0000313" key="4">
    <source>
        <dbReference type="Proteomes" id="UP000564385"/>
    </source>
</evidence>
<sequence>MKLLRSQSKIALAATIVIRLLPLSCVAQQVAVPVSSIKQHLSLYKGNDTKREAALKQLFIEAGCPPATLSEQIVPTRKQPNVICLLPSATPATIVVGAHFDHVDKGDGIVDNWSGAALLPSLFQTLAASPRQHTFVFVGFTGEESGLVGSSFYVKQLSSDQLAHIEAMINLDTLGLGPTKVWISQSDPRLVNTIATVAHILDIHIAGMNVDGFGESDEESFVAQKVCTLMIHSLTPSNAHILHRPEDNPTAIHLDDYYDTFRLLAAYLPALDALPLPSHHVCIAKPVDNSSFSSPRFRRRLPATSIPH</sequence>
<comment type="caution">
    <text evidence="3">The sequence shown here is derived from an EMBL/GenBank/DDBJ whole genome shotgun (WGS) entry which is preliminary data.</text>
</comment>
<proteinExistence type="predicted"/>
<dbReference type="Proteomes" id="UP000564385">
    <property type="component" value="Unassembled WGS sequence"/>
</dbReference>
<evidence type="ECO:0000256" key="1">
    <source>
        <dbReference type="SAM" id="SignalP"/>
    </source>
</evidence>
<dbReference type="PANTHER" id="PTHR12147:SF26">
    <property type="entry name" value="PEPTIDASE M28 DOMAIN-CONTAINING PROTEIN"/>
    <property type="match status" value="1"/>
</dbReference>
<feature type="signal peptide" evidence="1">
    <location>
        <begin position="1"/>
        <end position="27"/>
    </location>
</feature>
<dbReference type="PANTHER" id="PTHR12147">
    <property type="entry name" value="METALLOPEPTIDASE M28 FAMILY MEMBER"/>
    <property type="match status" value="1"/>
</dbReference>
<gene>
    <name evidence="3" type="ORF">HDF08_001185</name>
</gene>
<dbReference type="Gene3D" id="3.40.630.10">
    <property type="entry name" value="Zn peptidases"/>
    <property type="match status" value="1"/>
</dbReference>
<dbReference type="EMBL" id="JACCCU010000001">
    <property type="protein sequence ID" value="NYF89118.1"/>
    <property type="molecule type" value="Genomic_DNA"/>
</dbReference>
<evidence type="ECO:0000259" key="2">
    <source>
        <dbReference type="Pfam" id="PF04389"/>
    </source>
</evidence>
<dbReference type="SUPFAM" id="SSF53187">
    <property type="entry name" value="Zn-dependent exopeptidases"/>
    <property type="match status" value="1"/>
</dbReference>
<feature type="domain" description="Peptidase M28" evidence="2">
    <location>
        <begin position="81"/>
        <end position="266"/>
    </location>
</feature>
<feature type="chain" id="PRO_5032650497" description="Peptidase M28 domain-containing protein" evidence="1">
    <location>
        <begin position="28"/>
        <end position="308"/>
    </location>
</feature>
<name>A0A852V809_9BACT</name>
<dbReference type="Pfam" id="PF04389">
    <property type="entry name" value="Peptidase_M28"/>
    <property type="match status" value="1"/>
</dbReference>
<dbReference type="InterPro" id="IPR007484">
    <property type="entry name" value="Peptidase_M28"/>
</dbReference>
<organism evidence="3 4">
    <name type="scientific">Tunturiibacter lichenicola</name>
    <dbReference type="NCBI Taxonomy" id="2051959"/>
    <lineage>
        <taxon>Bacteria</taxon>
        <taxon>Pseudomonadati</taxon>
        <taxon>Acidobacteriota</taxon>
        <taxon>Terriglobia</taxon>
        <taxon>Terriglobales</taxon>
        <taxon>Acidobacteriaceae</taxon>
        <taxon>Tunturiibacter</taxon>
    </lineage>
</organism>
<dbReference type="GO" id="GO:0008235">
    <property type="term" value="F:metalloexopeptidase activity"/>
    <property type="evidence" value="ECO:0007669"/>
    <property type="project" value="InterPro"/>
</dbReference>
<dbReference type="AlphaFoldDB" id="A0A852V809"/>
<dbReference type="InterPro" id="IPR045175">
    <property type="entry name" value="M28_fam"/>
</dbReference>
<accession>A0A852V809</accession>
<keyword evidence="1" id="KW-0732">Signal</keyword>
<dbReference type="GO" id="GO:0006508">
    <property type="term" value="P:proteolysis"/>
    <property type="evidence" value="ECO:0007669"/>
    <property type="project" value="InterPro"/>
</dbReference>
<evidence type="ECO:0000313" key="3">
    <source>
        <dbReference type="EMBL" id="NYF89118.1"/>
    </source>
</evidence>
<protein>
    <recommendedName>
        <fullName evidence="2">Peptidase M28 domain-containing protein</fullName>
    </recommendedName>
</protein>